<dbReference type="InterPro" id="IPR034391">
    <property type="entry name" value="AdoMet-like_SPASM_containing"/>
</dbReference>
<evidence type="ECO:0000256" key="1">
    <source>
        <dbReference type="ARBA" id="ARBA00001966"/>
    </source>
</evidence>
<evidence type="ECO:0000313" key="9">
    <source>
        <dbReference type="EMBL" id="RUQ68941.1"/>
    </source>
</evidence>
<dbReference type="InterPro" id="IPR058240">
    <property type="entry name" value="rSAM_sf"/>
</dbReference>
<sequence>MSYIPINKGQFTLETPEREAAFERHRGAGCEEAYRENRRQWAEFPRTRHLADYPLHVDLELASLCNLRCPMCYTITADFRRRVNAKLMDYDLFTRLVDECAAGGVYSIRLSLRGEAFLHPRIVDCIRYAKSKGIKEVSTLTNGGRLDEAMFTEIMEAGLDWLTVSIDGIGKVYDEIRRPLKFDRMVEKLGNFKRIKEEAGQVKPVVKVQTVLPAIEADPQAYYDIFAPIVDLVSANPLIGYTDDTSNLPRVPDFSCPQVYQRLVVGADGRYMMCSNDERQEVDIGDANVQTIHEVWHGPEMTRIRELHATHRACGKLVPCAQCYLPLQTYDDAVQVGGRSVVAPKYVDGKTRVSDLDTPERWKRPAITI</sequence>
<dbReference type="PROSITE" id="PS01305">
    <property type="entry name" value="MOAA_NIFB_PQQE"/>
    <property type="match status" value="1"/>
</dbReference>
<keyword evidence="3" id="KW-0949">S-adenosyl-L-methionine</keyword>
<feature type="domain" description="Radical SAM core" evidence="8">
    <location>
        <begin position="51"/>
        <end position="275"/>
    </location>
</feature>
<dbReference type="Proteomes" id="UP000280346">
    <property type="component" value="Unassembled WGS sequence"/>
</dbReference>
<dbReference type="InterPro" id="IPR000385">
    <property type="entry name" value="MoaA_NifB_PqqE_Fe-S-bd_CS"/>
</dbReference>
<dbReference type="CDD" id="cd01335">
    <property type="entry name" value="Radical_SAM"/>
    <property type="match status" value="1"/>
</dbReference>
<evidence type="ECO:0000256" key="2">
    <source>
        <dbReference type="ARBA" id="ARBA00022485"/>
    </source>
</evidence>
<comment type="caution">
    <text evidence="9">The sequence shown here is derived from an EMBL/GenBank/DDBJ whole genome shotgun (WGS) entry which is preliminary data.</text>
</comment>
<dbReference type="Gene3D" id="3.20.20.70">
    <property type="entry name" value="Aldolase class I"/>
    <property type="match status" value="1"/>
</dbReference>
<dbReference type="InterPro" id="IPR023885">
    <property type="entry name" value="4Fe4S-binding_SPASM_dom"/>
</dbReference>
<dbReference type="CDD" id="cd21109">
    <property type="entry name" value="SPASM"/>
    <property type="match status" value="1"/>
</dbReference>
<dbReference type="SFLD" id="SFLDS00029">
    <property type="entry name" value="Radical_SAM"/>
    <property type="match status" value="1"/>
</dbReference>
<keyword evidence="5" id="KW-0560">Oxidoreductase</keyword>
<dbReference type="GO" id="GO:0046872">
    <property type="term" value="F:metal ion binding"/>
    <property type="evidence" value="ECO:0007669"/>
    <property type="project" value="UniProtKB-KW"/>
</dbReference>
<keyword evidence="10" id="KW-1185">Reference proteome</keyword>
<dbReference type="EMBL" id="RZIJ01000013">
    <property type="protein sequence ID" value="RUQ68941.1"/>
    <property type="molecule type" value="Genomic_DNA"/>
</dbReference>
<evidence type="ECO:0000259" key="8">
    <source>
        <dbReference type="PROSITE" id="PS51918"/>
    </source>
</evidence>
<keyword evidence="4" id="KW-0479">Metal-binding</keyword>
<accession>A0A433J6W4</accession>
<dbReference type="PROSITE" id="PS51918">
    <property type="entry name" value="RADICAL_SAM"/>
    <property type="match status" value="1"/>
</dbReference>
<dbReference type="InterPro" id="IPR013785">
    <property type="entry name" value="Aldolase_TIM"/>
</dbReference>
<dbReference type="Pfam" id="PF04055">
    <property type="entry name" value="Radical_SAM"/>
    <property type="match status" value="1"/>
</dbReference>
<evidence type="ECO:0000313" key="10">
    <source>
        <dbReference type="Proteomes" id="UP000280346"/>
    </source>
</evidence>
<dbReference type="AlphaFoldDB" id="A0A433J6W4"/>
<dbReference type="Pfam" id="PF13186">
    <property type="entry name" value="SPASM"/>
    <property type="match status" value="1"/>
</dbReference>
<dbReference type="InterPro" id="IPR050377">
    <property type="entry name" value="Radical_SAM_PqqE_MftC-like"/>
</dbReference>
<reference evidence="9 10" key="1">
    <citation type="submission" date="2018-12" db="EMBL/GenBank/DDBJ databases">
        <authorList>
            <person name="Yang Y."/>
        </authorList>
    </citation>
    <scope>NUCLEOTIDE SEQUENCE [LARGE SCALE GENOMIC DNA]</scope>
    <source>
        <strain evidence="9 10">GSF71</strain>
    </source>
</reference>
<protein>
    <submittedName>
        <fullName evidence="9">Radical SAM protein</fullName>
    </submittedName>
</protein>
<comment type="cofactor">
    <cofactor evidence="1">
        <name>[4Fe-4S] cluster</name>
        <dbReference type="ChEBI" id="CHEBI:49883"/>
    </cofactor>
</comment>
<proteinExistence type="predicted"/>
<dbReference type="GO" id="GO:0016491">
    <property type="term" value="F:oxidoreductase activity"/>
    <property type="evidence" value="ECO:0007669"/>
    <property type="project" value="UniProtKB-KW"/>
</dbReference>
<dbReference type="GO" id="GO:0051539">
    <property type="term" value="F:4 iron, 4 sulfur cluster binding"/>
    <property type="evidence" value="ECO:0007669"/>
    <property type="project" value="UniProtKB-KW"/>
</dbReference>
<gene>
    <name evidence="9" type="ORF">EJ913_17365</name>
</gene>
<keyword evidence="7" id="KW-0411">Iron-sulfur</keyword>
<evidence type="ECO:0000256" key="3">
    <source>
        <dbReference type="ARBA" id="ARBA00022691"/>
    </source>
</evidence>
<dbReference type="SUPFAM" id="SSF102114">
    <property type="entry name" value="Radical SAM enzymes"/>
    <property type="match status" value="1"/>
</dbReference>
<dbReference type="PANTHER" id="PTHR11228">
    <property type="entry name" value="RADICAL SAM DOMAIN PROTEIN"/>
    <property type="match status" value="1"/>
</dbReference>
<dbReference type="PANTHER" id="PTHR11228:SF7">
    <property type="entry name" value="PQQA PEPTIDE CYCLASE"/>
    <property type="match status" value="1"/>
</dbReference>
<dbReference type="InterPro" id="IPR007197">
    <property type="entry name" value="rSAM"/>
</dbReference>
<evidence type="ECO:0000256" key="4">
    <source>
        <dbReference type="ARBA" id="ARBA00022723"/>
    </source>
</evidence>
<evidence type="ECO:0000256" key="7">
    <source>
        <dbReference type="ARBA" id="ARBA00023014"/>
    </source>
</evidence>
<keyword evidence="2" id="KW-0004">4Fe-4S</keyword>
<dbReference type="RefSeq" id="WP_127000117.1">
    <property type="nucleotide sequence ID" value="NZ_CP173195.1"/>
</dbReference>
<organism evidence="9 10">
    <name type="scientific">Azospirillum doebereinerae</name>
    <dbReference type="NCBI Taxonomy" id="92933"/>
    <lineage>
        <taxon>Bacteria</taxon>
        <taxon>Pseudomonadati</taxon>
        <taxon>Pseudomonadota</taxon>
        <taxon>Alphaproteobacteria</taxon>
        <taxon>Rhodospirillales</taxon>
        <taxon>Azospirillaceae</taxon>
        <taxon>Azospirillum</taxon>
    </lineage>
</organism>
<keyword evidence="6" id="KW-0408">Iron</keyword>
<dbReference type="SFLD" id="SFLDG01387">
    <property type="entry name" value="BtrN-like_SPASM_domain_contain"/>
    <property type="match status" value="1"/>
</dbReference>
<name>A0A433J6W4_9PROT</name>
<dbReference type="OrthoDB" id="5288924at2"/>
<evidence type="ECO:0000256" key="6">
    <source>
        <dbReference type="ARBA" id="ARBA00023004"/>
    </source>
</evidence>
<dbReference type="SFLD" id="SFLDG01067">
    <property type="entry name" value="SPASM/twitch_domain_containing"/>
    <property type="match status" value="1"/>
</dbReference>
<evidence type="ECO:0000256" key="5">
    <source>
        <dbReference type="ARBA" id="ARBA00023002"/>
    </source>
</evidence>